<dbReference type="Pfam" id="PF16813">
    <property type="entry name" value="Cas_St_Csn2"/>
    <property type="match status" value="1"/>
</dbReference>
<accession>A0A844KML2</accession>
<protein>
    <submittedName>
        <fullName evidence="1">Uncharacterized protein</fullName>
    </submittedName>
</protein>
<sequence>MKIDVTEYEKKYTFELAPITQLCGQNIPRKTYILESIRRYFSTYKYSEEQNKWRNNVKIDNELVGRKFFTVLSVNEAAELLTWIKWSKQSLMVEYVKGLMQKFDWQLHLRTIDEELEEMFQLINKDLSHLGDVELTYAVSDVWDMVQKSNVVGNGQTSLEDKNNFELFTIFLNLIGHVMEINPRKLLIIVENIDHLISKKEYEVVLKQMQQICIKYDVYFILSTSLDGYVGCDGKLCSGITVLGEVDFQMPEFNEIETYIENNYPCNRRFSEEQLQENLKKIIQHIGQKEYLYTVEDNVICKLINQTLMLNDRWEDTEKKPEIAFLKA</sequence>
<dbReference type="RefSeq" id="WP_155176522.1">
    <property type="nucleotide sequence ID" value="NZ_WNAK01000014.1"/>
</dbReference>
<gene>
    <name evidence="1" type="ORF">GMD30_08390</name>
</gene>
<dbReference type="AlphaFoldDB" id="A0A844KML2"/>
<dbReference type="InterPro" id="IPR031820">
    <property type="entry name" value="Cas_St_Csn2"/>
</dbReference>
<evidence type="ECO:0000313" key="2">
    <source>
        <dbReference type="Proteomes" id="UP000446657"/>
    </source>
</evidence>
<comment type="caution">
    <text evidence="1">The sequence shown here is derived from an EMBL/GenBank/DDBJ whole genome shotgun (WGS) entry which is preliminary data.</text>
</comment>
<proteinExistence type="predicted"/>
<dbReference type="EMBL" id="WNAL01000014">
    <property type="protein sequence ID" value="MTR81725.1"/>
    <property type="molecule type" value="Genomic_DNA"/>
</dbReference>
<dbReference type="Proteomes" id="UP000446657">
    <property type="component" value="Unassembled WGS sequence"/>
</dbReference>
<name>A0A844KML2_9FIRM</name>
<reference evidence="1 2" key="1">
    <citation type="journal article" date="2019" name="Nat. Med.">
        <title>A library of human gut bacterial isolates paired with longitudinal multiomics data enables mechanistic microbiome research.</title>
        <authorList>
            <person name="Poyet M."/>
            <person name="Groussin M."/>
            <person name="Gibbons S.M."/>
            <person name="Avila-Pacheco J."/>
            <person name="Jiang X."/>
            <person name="Kearney S.M."/>
            <person name="Perrotta A.R."/>
            <person name="Berdy B."/>
            <person name="Zhao S."/>
            <person name="Lieberman T.D."/>
            <person name="Swanson P.K."/>
            <person name="Smith M."/>
            <person name="Roesemann S."/>
            <person name="Alexander J.E."/>
            <person name="Rich S.A."/>
            <person name="Livny J."/>
            <person name="Vlamakis H."/>
            <person name="Clish C."/>
            <person name="Bullock K."/>
            <person name="Deik A."/>
            <person name="Scott J."/>
            <person name="Pierce K.A."/>
            <person name="Xavier R.J."/>
            <person name="Alm E.J."/>
        </authorList>
    </citation>
    <scope>NUCLEOTIDE SEQUENCE [LARGE SCALE GENOMIC DNA]</scope>
    <source>
        <strain evidence="1 2">BIOML-A1</strain>
    </source>
</reference>
<evidence type="ECO:0000313" key="1">
    <source>
        <dbReference type="EMBL" id="MTR81725.1"/>
    </source>
</evidence>
<organism evidence="1 2">
    <name type="scientific">Roseburia faecis</name>
    <dbReference type="NCBI Taxonomy" id="301302"/>
    <lineage>
        <taxon>Bacteria</taxon>
        <taxon>Bacillati</taxon>
        <taxon>Bacillota</taxon>
        <taxon>Clostridia</taxon>
        <taxon>Lachnospirales</taxon>
        <taxon>Lachnospiraceae</taxon>
        <taxon>Roseburia</taxon>
    </lineage>
</organism>